<feature type="domain" description="AsmA" evidence="2">
    <location>
        <begin position="10"/>
        <end position="129"/>
    </location>
</feature>
<dbReference type="InterPro" id="IPR007844">
    <property type="entry name" value="AsmA"/>
</dbReference>
<dbReference type="PIRSF" id="PIRSF034039">
    <property type="entry name" value="UCP034039"/>
    <property type="match status" value="1"/>
</dbReference>
<name>A0A1H8QCM2_9BRAD</name>
<evidence type="ECO:0000313" key="4">
    <source>
        <dbReference type="Proteomes" id="UP000199615"/>
    </source>
</evidence>
<feature type="region of interest" description="Disordered" evidence="1">
    <location>
        <begin position="1099"/>
        <end position="1308"/>
    </location>
</feature>
<dbReference type="Proteomes" id="UP000199615">
    <property type="component" value="Unassembled WGS sequence"/>
</dbReference>
<dbReference type="Pfam" id="PF05170">
    <property type="entry name" value="AsmA"/>
    <property type="match status" value="1"/>
</dbReference>
<evidence type="ECO:0000259" key="2">
    <source>
        <dbReference type="Pfam" id="PF05170"/>
    </source>
</evidence>
<feature type="compositionally biased region" description="Pro residues" evidence="1">
    <location>
        <begin position="1207"/>
        <end position="1218"/>
    </location>
</feature>
<feature type="compositionally biased region" description="Polar residues" evidence="1">
    <location>
        <begin position="1153"/>
        <end position="1191"/>
    </location>
</feature>
<dbReference type="InterPro" id="IPR017023">
    <property type="entry name" value="UCP034039"/>
</dbReference>
<organism evidence="3 4">
    <name type="scientific">Rhodopseudomonas pseudopalustris</name>
    <dbReference type="NCBI Taxonomy" id="1513892"/>
    <lineage>
        <taxon>Bacteria</taxon>
        <taxon>Pseudomonadati</taxon>
        <taxon>Pseudomonadota</taxon>
        <taxon>Alphaproteobacteria</taxon>
        <taxon>Hyphomicrobiales</taxon>
        <taxon>Nitrobacteraceae</taxon>
        <taxon>Rhodopseudomonas</taxon>
    </lineage>
</organism>
<dbReference type="GO" id="GO:0090313">
    <property type="term" value="P:regulation of protein targeting to membrane"/>
    <property type="evidence" value="ECO:0007669"/>
    <property type="project" value="TreeGrafter"/>
</dbReference>
<keyword evidence="4" id="KW-1185">Reference proteome</keyword>
<protein>
    <submittedName>
        <fullName evidence="3">Uncharacterized protein involved in outer membrane biogenesis</fullName>
    </submittedName>
</protein>
<evidence type="ECO:0000256" key="1">
    <source>
        <dbReference type="SAM" id="MobiDB-lite"/>
    </source>
</evidence>
<dbReference type="OrthoDB" id="9816380at2"/>
<accession>A0A1H8QCM2</accession>
<sequence>MQTTLLGLAIALILALLAALVGPYVIDWNQFRDQFEAEATRRAGAPVRVAGELDARLLPTPTLRLRDVTIGGANDPGRIRAAKLDVEFSLGALMRGEWRADVLTVNGFALDLGLDSRGRLDWPASGLSNLAALSIDRLNLTGRIALHDAASRSTIELGDIAFAGDLRAQGSSLRGDGNFLLDSTRYPFRLSVGRATDGDGTRLHITIDQAGRGMSADLDGLLAFDDRSPRFDGTAVLSASAVATNPARTPWRISAKVKAGPALAALDQLEASWGAEDRALRLAGSGDLRFGASPLLTAKLSARQLDGDRLLAKDGDGSAIWLPQLRERIGALPQPPLPVRIVLDAEQIMLGGRPLTDIAVELRADGEAWRLDRLGLRAPGGSRLALSGGAGPAGTADQFKGALTIESADPDLLTAWLQGRSPAAGSTPKPLRVQGSVTASTESIAIDPLKIEADGGTLQGRVAYRNRTADHGGRVEAVLKGDRVDLDTATELTRSLAGPRDNWPEQASVSLDFGEAKSNGQTWRPLRARFGYGLGTVSLEQLEARSASGVTLRGDGALDRGNGVGRLNLAALAPSLRPIADALDPIAPRIAAPLKTIGDAPGAAQVSLALTLAADKTNAGQVKAEAVVQIDSRPLKGSVTLKAMPSSADIGDLKTDALSRSDISFDGRLSAERGASLLTLLGLDRALAAGDGGGALDASATGAWGAPLKLKGRLTGAAFDLEADGRVDPWAAEHKAELSLNARRLDLAPLLDLAGSGADAARISATSRLTVAGRQWSLNDVDAGLGGSRLRGRLALTLGDEIAVDGEAGLDMLALGPALQLALGVTGHDPAEPLGRGLLRGWRGKLSFQALRALLPGGAELQPFGGVLRHDGRTLTLDAKGKLGGGDTKLVIHAKPGDAGVALDANVAVSGADATALRYGDQMMPAAKASLQMTLDSTGRSASALSGALAGGGTLTLERAQIPGLDPKAFDVALRAGDQAKPIDDSSLAKIIEPVLAGGTLAVDSVQFPISLADGRLRVAATTLTAKGARAVISGGYDIPAGQADLRATLAMTGAGPGLPPEIRIFAAGPPERLTRNVDLSALSSWLAVQRIDRETKKLQSLEQEVKPPVIPASRPVDTSPGPPPSDKPTSAVPPGTRAGESGLSTAKPGGVSQPSATASPGKGNSATTATRSGTGQTGDAPNAPGTSAPVTSAPGGSAPVLSAPAPVTPPVRSPPGGSPQVVAPAVVPLPDADPRRATPSQPRPTTLKPPPTQPPPSASMTGINSPREKLSPLPPAVEIKPVPGDARPSRPRPPLVLTPPNNSRAAD</sequence>
<dbReference type="RefSeq" id="WP_092682680.1">
    <property type="nucleotide sequence ID" value="NZ_FODT01000003.1"/>
</dbReference>
<proteinExistence type="predicted"/>
<gene>
    <name evidence="3" type="ORF">SAMN05444123_103152</name>
</gene>
<evidence type="ECO:0000313" key="3">
    <source>
        <dbReference type="EMBL" id="SEO51741.1"/>
    </source>
</evidence>
<dbReference type="GO" id="GO:0005886">
    <property type="term" value="C:plasma membrane"/>
    <property type="evidence" value="ECO:0007669"/>
    <property type="project" value="TreeGrafter"/>
</dbReference>
<feature type="compositionally biased region" description="Pro residues" evidence="1">
    <location>
        <begin position="1248"/>
        <end position="1258"/>
    </location>
</feature>
<feature type="compositionally biased region" description="Low complexity" evidence="1">
    <location>
        <begin position="1219"/>
        <end position="1231"/>
    </location>
</feature>
<reference evidence="4" key="1">
    <citation type="submission" date="2016-10" db="EMBL/GenBank/DDBJ databases">
        <authorList>
            <person name="Varghese N."/>
            <person name="Submissions S."/>
        </authorList>
    </citation>
    <scope>NUCLEOTIDE SEQUENCE [LARGE SCALE GENOMIC DNA]</scope>
    <source>
        <strain evidence="4">DSM 123</strain>
    </source>
</reference>
<dbReference type="EMBL" id="FODT01000003">
    <property type="protein sequence ID" value="SEO51741.1"/>
    <property type="molecule type" value="Genomic_DNA"/>
</dbReference>
<dbReference type="PANTHER" id="PTHR30441">
    <property type="entry name" value="DUF748 DOMAIN-CONTAINING PROTEIN"/>
    <property type="match status" value="1"/>
</dbReference>
<dbReference type="PANTHER" id="PTHR30441:SF4">
    <property type="entry name" value="PROTEIN ASMA"/>
    <property type="match status" value="1"/>
</dbReference>
<dbReference type="InterPro" id="IPR052894">
    <property type="entry name" value="AsmA-related"/>
</dbReference>